<dbReference type="Pfam" id="PF02021">
    <property type="entry name" value="UPF0102"/>
    <property type="match status" value="1"/>
</dbReference>
<dbReference type="CDD" id="cd20736">
    <property type="entry name" value="PoNe_Nuclease"/>
    <property type="match status" value="1"/>
</dbReference>
<dbReference type="HAMAP" id="MF_00048">
    <property type="entry name" value="UPF0102"/>
    <property type="match status" value="1"/>
</dbReference>
<dbReference type="RefSeq" id="WP_250079770.1">
    <property type="nucleotide sequence ID" value="NZ_JAMJPJ010000002.1"/>
</dbReference>
<dbReference type="Gene3D" id="3.40.1350.10">
    <property type="match status" value="1"/>
</dbReference>
<dbReference type="NCBIfam" id="NF009150">
    <property type="entry name" value="PRK12497.1-3"/>
    <property type="match status" value="1"/>
</dbReference>
<evidence type="ECO:0000313" key="3">
    <source>
        <dbReference type="EMBL" id="MCL7928884.1"/>
    </source>
</evidence>
<dbReference type="InterPro" id="IPR011856">
    <property type="entry name" value="tRNA_endonuc-like_dom_sf"/>
</dbReference>
<comment type="caution">
    <text evidence="3">The sequence shown here is derived from an EMBL/GenBank/DDBJ whole genome shotgun (WGS) entry which is preliminary data.</text>
</comment>
<accession>A0ABT0SM62</accession>
<dbReference type="InterPro" id="IPR003509">
    <property type="entry name" value="UPF0102_YraN-like"/>
</dbReference>
<dbReference type="InterPro" id="IPR011335">
    <property type="entry name" value="Restrct_endonuc-II-like"/>
</dbReference>
<sequence>MRNSAQTARARGAAMEQQAAEWLQLRGLTLLGRNQHAKGGELDLVMQDGDILVFVEVKHRVTTQYGHPLETVTAQKQRRLVHAARVYLAKRQLYCPCRFDILSVVGSPPDLTFEWVKAAFDAF</sequence>
<keyword evidence="4" id="KW-1185">Reference proteome</keyword>
<dbReference type="SUPFAM" id="SSF52980">
    <property type="entry name" value="Restriction endonuclease-like"/>
    <property type="match status" value="1"/>
</dbReference>
<evidence type="ECO:0000256" key="2">
    <source>
        <dbReference type="HAMAP-Rule" id="MF_00048"/>
    </source>
</evidence>
<dbReference type="EMBL" id="JAMJPJ010000002">
    <property type="protein sequence ID" value="MCL7928884.1"/>
    <property type="molecule type" value="Genomic_DNA"/>
</dbReference>
<protein>
    <recommendedName>
        <fullName evidence="2">UPF0102 protein M8006_02615</fullName>
    </recommendedName>
</protein>
<proteinExistence type="inferred from homology"/>
<dbReference type="PANTHER" id="PTHR34039:SF1">
    <property type="entry name" value="UPF0102 PROTEIN YRAN"/>
    <property type="match status" value="1"/>
</dbReference>
<gene>
    <name evidence="3" type="ORF">M8006_02615</name>
</gene>
<evidence type="ECO:0000256" key="1">
    <source>
        <dbReference type="ARBA" id="ARBA00006738"/>
    </source>
</evidence>
<organism evidence="3 4">
    <name type="scientific">Halomonas llamarensis</name>
    <dbReference type="NCBI Taxonomy" id="2945104"/>
    <lineage>
        <taxon>Bacteria</taxon>
        <taxon>Pseudomonadati</taxon>
        <taxon>Pseudomonadota</taxon>
        <taxon>Gammaproteobacteria</taxon>
        <taxon>Oceanospirillales</taxon>
        <taxon>Halomonadaceae</taxon>
        <taxon>Halomonas</taxon>
    </lineage>
</organism>
<dbReference type="NCBIfam" id="TIGR00252">
    <property type="entry name" value="YraN family protein"/>
    <property type="match status" value="1"/>
</dbReference>
<dbReference type="Proteomes" id="UP001165308">
    <property type="component" value="Unassembled WGS sequence"/>
</dbReference>
<name>A0ABT0SM62_9GAMM</name>
<dbReference type="PANTHER" id="PTHR34039">
    <property type="entry name" value="UPF0102 PROTEIN YRAN"/>
    <property type="match status" value="1"/>
</dbReference>
<comment type="similarity">
    <text evidence="1 2">Belongs to the UPF0102 family.</text>
</comment>
<evidence type="ECO:0000313" key="4">
    <source>
        <dbReference type="Proteomes" id="UP001165308"/>
    </source>
</evidence>
<reference evidence="3" key="1">
    <citation type="submission" date="2022-05" db="EMBL/GenBank/DDBJ databases">
        <title>Halomonas geminus sp. nov. and Halomonas llamarensis sp. nov. isolated from high-altitude salars of the Atacama Desert.</title>
        <authorList>
            <person name="Hintersatz C."/>
            <person name="Rojas L.A."/>
            <person name="Wei T.-S."/>
            <person name="Kutschke S."/>
            <person name="Lehmann F."/>
            <person name="Jain R."/>
            <person name="Pollmann K."/>
        </authorList>
    </citation>
    <scope>NUCLEOTIDE SEQUENCE</scope>
    <source>
        <strain evidence="3">ATCHA</strain>
    </source>
</reference>